<sequence>MAVMRFPYSIGCLLCALLAILALPAAAQRTGDEPKRDQNNLFRWEFDDNFRSTNIPACETRSMLAQSRDHAPNERGSGPYYLLAIPPGGRPRRYEVGQDPDNLRWTPDFPIDTKVILSLVDRNGGAGGVGGLLEENDGLYTISTSTNTSCIQEEPAFPPSFKASSIVQNPLYVCGEFPIEVVGGVPPYTFTLLQPTSPKITNFTNTIRTDDAFLYVNRATTGLLLAVAVSDAQRFAFGTPFVMVAGSTSPESCEIGSKPTSIAALEEKRRHEDEQRRQQVEDGQRRQQAEDEQSRSKKKQVAVAVGVTALLVPMCLAALYWYLRRRWLLFATLTGRTAGDPVLASEVGEGSGLPAQEWMPSTVPLSIVASRTLHRVTPFQAREPTDNSLASTRRTHRLFTLLTISEAARAKAEESALARQQNSQQQRVGPVASGSGEVGEVAQPPGRDARQPSIVIQHEDGGAVIRELPPPYADRSERPPQDQDIDVLVGSTSTATSALAPIEFVDQVQPPASPFYSVLDHEPTLSSPQQGPGLGKM</sequence>
<feature type="compositionally biased region" description="Basic and acidic residues" evidence="1">
    <location>
        <begin position="266"/>
        <end position="295"/>
    </location>
</feature>
<evidence type="ECO:0000256" key="2">
    <source>
        <dbReference type="SAM" id="Phobius"/>
    </source>
</evidence>
<keyword evidence="3" id="KW-0732">Signal</keyword>
<gene>
    <name evidence="4" type="ORF">BDV98DRAFT_372483</name>
</gene>
<reference evidence="4 5" key="1">
    <citation type="journal article" date="2019" name="Nat. Ecol. Evol.">
        <title>Megaphylogeny resolves global patterns of mushroom evolution.</title>
        <authorList>
            <person name="Varga T."/>
            <person name="Krizsan K."/>
            <person name="Foldi C."/>
            <person name="Dima B."/>
            <person name="Sanchez-Garcia M."/>
            <person name="Sanchez-Ramirez S."/>
            <person name="Szollosi G.J."/>
            <person name="Szarkandi J.G."/>
            <person name="Papp V."/>
            <person name="Albert L."/>
            <person name="Andreopoulos W."/>
            <person name="Angelini C."/>
            <person name="Antonin V."/>
            <person name="Barry K.W."/>
            <person name="Bougher N.L."/>
            <person name="Buchanan P."/>
            <person name="Buyck B."/>
            <person name="Bense V."/>
            <person name="Catcheside P."/>
            <person name="Chovatia M."/>
            <person name="Cooper J."/>
            <person name="Damon W."/>
            <person name="Desjardin D."/>
            <person name="Finy P."/>
            <person name="Geml J."/>
            <person name="Haridas S."/>
            <person name="Hughes K."/>
            <person name="Justo A."/>
            <person name="Karasinski D."/>
            <person name="Kautmanova I."/>
            <person name="Kiss B."/>
            <person name="Kocsube S."/>
            <person name="Kotiranta H."/>
            <person name="LaButti K.M."/>
            <person name="Lechner B.E."/>
            <person name="Liimatainen K."/>
            <person name="Lipzen A."/>
            <person name="Lukacs Z."/>
            <person name="Mihaltcheva S."/>
            <person name="Morgado L.N."/>
            <person name="Niskanen T."/>
            <person name="Noordeloos M.E."/>
            <person name="Ohm R.A."/>
            <person name="Ortiz-Santana B."/>
            <person name="Ovrebo C."/>
            <person name="Racz N."/>
            <person name="Riley R."/>
            <person name="Savchenko A."/>
            <person name="Shiryaev A."/>
            <person name="Soop K."/>
            <person name="Spirin V."/>
            <person name="Szebenyi C."/>
            <person name="Tomsovsky M."/>
            <person name="Tulloss R.E."/>
            <person name="Uehling J."/>
            <person name="Grigoriev I.V."/>
            <person name="Vagvolgyi C."/>
            <person name="Papp T."/>
            <person name="Martin F.M."/>
            <person name="Miettinen O."/>
            <person name="Hibbett D.S."/>
            <person name="Nagy L.G."/>
        </authorList>
    </citation>
    <scope>NUCLEOTIDE SEQUENCE [LARGE SCALE GENOMIC DNA]</scope>
    <source>
        <strain evidence="4 5">CBS 309.79</strain>
    </source>
</reference>
<evidence type="ECO:0000256" key="3">
    <source>
        <dbReference type="SAM" id="SignalP"/>
    </source>
</evidence>
<organism evidence="4 5">
    <name type="scientific">Pterulicium gracile</name>
    <dbReference type="NCBI Taxonomy" id="1884261"/>
    <lineage>
        <taxon>Eukaryota</taxon>
        <taxon>Fungi</taxon>
        <taxon>Dikarya</taxon>
        <taxon>Basidiomycota</taxon>
        <taxon>Agaricomycotina</taxon>
        <taxon>Agaricomycetes</taxon>
        <taxon>Agaricomycetidae</taxon>
        <taxon>Agaricales</taxon>
        <taxon>Pleurotineae</taxon>
        <taxon>Pterulaceae</taxon>
        <taxon>Pterulicium</taxon>
    </lineage>
</organism>
<evidence type="ECO:0000256" key="1">
    <source>
        <dbReference type="SAM" id="MobiDB-lite"/>
    </source>
</evidence>
<evidence type="ECO:0000313" key="4">
    <source>
        <dbReference type="EMBL" id="TFK95730.1"/>
    </source>
</evidence>
<keyword evidence="2" id="KW-0472">Membrane</keyword>
<feature type="chain" id="PRO_5023037933" evidence="3">
    <location>
        <begin position="28"/>
        <end position="537"/>
    </location>
</feature>
<proteinExistence type="predicted"/>
<keyword evidence="2" id="KW-0812">Transmembrane</keyword>
<name>A0A5C3Q5S7_9AGAR</name>
<dbReference type="AlphaFoldDB" id="A0A5C3Q5S7"/>
<feature type="transmembrane region" description="Helical" evidence="2">
    <location>
        <begin position="301"/>
        <end position="323"/>
    </location>
</feature>
<dbReference type="Proteomes" id="UP000305067">
    <property type="component" value="Unassembled WGS sequence"/>
</dbReference>
<feature type="signal peptide" evidence="3">
    <location>
        <begin position="1"/>
        <end position="27"/>
    </location>
</feature>
<feature type="region of interest" description="Disordered" evidence="1">
    <location>
        <begin position="266"/>
        <end position="298"/>
    </location>
</feature>
<accession>A0A5C3Q5S7</accession>
<feature type="region of interest" description="Disordered" evidence="1">
    <location>
        <begin position="512"/>
        <end position="537"/>
    </location>
</feature>
<protein>
    <submittedName>
        <fullName evidence="4">Uncharacterized protein</fullName>
    </submittedName>
</protein>
<keyword evidence="5" id="KW-1185">Reference proteome</keyword>
<keyword evidence="2" id="KW-1133">Transmembrane helix</keyword>
<feature type="region of interest" description="Disordered" evidence="1">
    <location>
        <begin position="413"/>
        <end position="452"/>
    </location>
</feature>
<evidence type="ECO:0000313" key="5">
    <source>
        <dbReference type="Proteomes" id="UP000305067"/>
    </source>
</evidence>
<dbReference type="EMBL" id="ML178876">
    <property type="protein sequence ID" value="TFK95730.1"/>
    <property type="molecule type" value="Genomic_DNA"/>
</dbReference>